<evidence type="ECO:0000313" key="2">
    <source>
        <dbReference type="Proteomes" id="UP000474159"/>
    </source>
</evidence>
<dbReference type="RefSeq" id="WP_151000079.1">
    <property type="nucleotide sequence ID" value="NZ_BPQY01000035.1"/>
</dbReference>
<dbReference type="OrthoDB" id="8082225at2"/>
<protein>
    <submittedName>
        <fullName evidence="1">Uncharacterized protein</fullName>
    </submittedName>
</protein>
<comment type="caution">
    <text evidence="1">The sequence shown here is derived from an EMBL/GenBank/DDBJ whole genome shotgun (WGS) entry which is preliminary data.</text>
</comment>
<keyword evidence="2" id="KW-1185">Reference proteome</keyword>
<dbReference type="AlphaFoldDB" id="A0A6L3SZ63"/>
<sequence>MSARRHLDPETAFWRGRPLRDGDFDWLRRQGVPGPVVNWSRGNFEPLLRAAVVFRRGRRFDFARDLRGDEIEPVAAYTLLARDLDGTPLDVVAWHPRSERVAVWSGQTGLLGLDHPTAATADDPLVVFPDLPAWLAGERRGVVVIDERLARPVLLDAGTVQAAGIEHGEALEAMLREVRLPRIVVPAFESERAAA</sequence>
<name>A0A6L3SZ63_9HYPH</name>
<evidence type="ECO:0000313" key="1">
    <source>
        <dbReference type="EMBL" id="KAB1079344.1"/>
    </source>
</evidence>
<accession>A0A6L3SZ63</accession>
<dbReference type="EMBL" id="VZZK01000009">
    <property type="protein sequence ID" value="KAB1079344.1"/>
    <property type="molecule type" value="Genomic_DNA"/>
</dbReference>
<reference evidence="1 2" key="1">
    <citation type="submission" date="2019-09" db="EMBL/GenBank/DDBJ databases">
        <title>YIM 48816 draft genome.</title>
        <authorList>
            <person name="Jiang L."/>
        </authorList>
    </citation>
    <scope>NUCLEOTIDE SEQUENCE [LARGE SCALE GENOMIC DNA]</scope>
    <source>
        <strain evidence="1 2">YIM 48816</strain>
    </source>
</reference>
<organism evidence="1 2">
    <name type="scientific">Methylobacterium soli</name>
    <dbReference type="NCBI Taxonomy" id="553447"/>
    <lineage>
        <taxon>Bacteria</taxon>
        <taxon>Pseudomonadati</taxon>
        <taxon>Pseudomonadota</taxon>
        <taxon>Alphaproteobacteria</taxon>
        <taxon>Hyphomicrobiales</taxon>
        <taxon>Methylobacteriaceae</taxon>
        <taxon>Methylobacterium</taxon>
    </lineage>
</organism>
<dbReference type="Proteomes" id="UP000474159">
    <property type="component" value="Unassembled WGS sequence"/>
</dbReference>
<proteinExistence type="predicted"/>
<gene>
    <name evidence="1" type="ORF">F6X53_11080</name>
</gene>